<comment type="similarity">
    <text evidence="3 12">Belongs to the FAD-dependent oxidoreductase 2 family. NadB subfamily.</text>
</comment>
<reference evidence="15 16" key="1">
    <citation type="submission" date="2019-02" db="EMBL/GenBank/DDBJ databases">
        <title>Deep-cultivation of Planctomycetes and their phenomic and genomic characterization uncovers novel biology.</title>
        <authorList>
            <person name="Wiegand S."/>
            <person name="Jogler M."/>
            <person name="Boedeker C."/>
            <person name="Pinto D."/>
            <person name="Vollmers J."/>
            <person name="Rivas-Marin E."/>
            <person name="Kohn T."/>
            <person name="Peeters S.H."/>
            <person name="Heuer A."/>
            <person name="Rast P."/>
            <person name="Oberbeckmann S."/>
            <person name="Bunk B."/>
            <person name="Jeske O."/>
            <person name="Meyerdierks A."/>
            <person name="Storesund J.E."/>
            <person name="Kallscheuer N."/>
            <person name="Luecker S."/>
            <person name="Lage O.M."/>
            <person name="Pohl T."/>
            <person name="Merkel B.J."/>
            <person name="Hornburger P."/>
            <person name="Mueller R.-W."/>
            <person name="Bruemmer F."/>
            <person name="Labrenz M."/>
            <person name="Spormann A.M."/>
            <person name="Op den Camp H."/>
            <person name="Overmann J."/>
            <person name="Amann R."/>
            <person name="Jetten M.S.M."/>
            <person name="Mascher T."/>
            <person name="Medema M.H."/>
            <person name="Devos D.P."/>
            <person name="Kaster A.-K."/>
            <person name="Ovreas L."/>
            <person name="Rohde M."/>
            <person name="Galperin M.Y."/>
            <person name="Jogler C."/>
        </authorList>
    </citation>
    <scope>NUCLEOTIDE SEQUENCE [LARGE SCALE GENOMIC DNA]</scope>
    <source>
        <strain evidence="15 16">Pan216</strain>
    </source>
</reference>
<dbReference type="Gene3D" id="1.20.58.100">
    <property type="entry name" value="Fumarate reductase/succinate dehydrogenase flavoprotein-like, C-terminal domain"/>
    <property type="match status" value="1"/>
</dbReference>
<protein>
    <recommendedName>
        <fullName evidence="4 10">L-aspartate oxidase</fullName>
        <ecNumber evidence="4 10">1.4.3.16</ecNumber>
    </recommendedName>
</protein>
<dbReference type="InterPro" id="IPR027477">
    <property type="entry name" value="Succ_DH/fumarate_Rdtase_cat_sf"/>
</dbReference>
<dbReference type="EC" id="1.4.3.16" evidence="4 10"/>
<name>A0A518B9S9_9BACT</name>
<dbReference type="InterPro" id="IPR037099">
    <property type="entry name" value="Fum_R/Succ_DH_flav-like_C_sf"/>
</dbReference>
<organism evidence="15 16">
    <name type="scientific">Kolteria novifilia</name>
    <dbReference type="NCBI Taxonomy" id="2527975"/>
    <lineage>
        <taxon>Bacteria</taxon>
        <taxon>Pseudomonadati</taxon>
        <taxon>Planctomycetota</taxon>
        <taxon>Planctomycetia</taxon>
        <taxon>Kolteriales</taxon>
        <taxon>Kolteriaceae</taxon>
        <taxon>Kolteria</taxon>
    </lineage>
</organism>
<comment type="cofactor">
    <cofactor evidence="1 12">
        <name>FAD</name>
        <dbReference type="ChEBI" id="CHEBI:57692"/>
    </cofactor>
</comment>
<keyword evidence="7 12" id="KW-0274">FAD</keyword>
<accession>A0A518B9S9</accession>
<dbReference type="OrthoDB" id="9806724at2"/>
<comment type="pathway">
    <text evidence="2 12">Cofactor biosynthesis; NAD(+) biosynthesis; iminoaspartate from L-aspartate (oxidase route): step 1/1.</text>
</comment>
<evidence type="ECO:0000256" key="9">
    <source>
        <dbReference type="ARBA" id="ARBA00048305"/>
    </source>
</evidence>
<dbReference type="InterPro" id="IPR015939">
    <property type="entry name" value="Fum_Rdtase/Succ_DH_flav-like_C"/>
</dbReference>
<dbReference type="Gene3D" id="3.90.700.10">
    <property type="entry name" value="Succinate dehydrogenase/fumarate reductase flavoprotein, catalytic domain"/>
    <property type="match status" value="1"/>
</dbReference>
<dbReference type="InterPro" id="IPR036188">
    <property type="entry name" value="FAD/NAD-bd_sf"/>
</dbReference>
<dbReference type="InterPro" id="IPR005288">
    <property type="entry name" value="NadB"/>
</dbReference>
<evidence type="ECO:0000256" key="8">
    <source>
        <dbReference type="ARBA" id="ARBA00023002"/>
    </source>
</evidence>
<dbReference type="GO" id="GO:0008734">
    <property type="term" value="F:L-aspartate oxidase activity"/>
    <property type="evidence" value="ECO:0007669"/>
    <property type="project" value="UniProtKB-UniRule"/>
</dbReference>
<dbReference type="GO" id="GO:0034628">
    <property type="term" value="P:'de novo' NAD+ biosynthetic process from L-aspartate"/>
    <property type="evidence" value="ECO:0007669"/>
    <property type="project" value="TreeGrafter"/>
</dbReference>
<dbReference type="EMBL" id="CP036279">
    <property type="protein sequence ID" value="QDU63734.1"/>
    <property type="molecule type" value="Genomic_DNA"/>
</dbReference>
<dbReference type="NCBIfam" id="TIGR00551">
    <property type="entry name" value="nadB"/>
    <property type="match status" value="1"/>
</dbReference>
<dbReference type="Proteomes" id="UP000317093">
    <property type="component" value="Chromosome"/>
</dbReference>
<dbReference type="NCBIfam" id="NF005701">
    <property type="entry name" value="PRK07512.1"/>
    <property type="match status" value="1"/>
</dbReference>
<sequence>MLASDPPRYLVSFHPKRIIHRFTDVLIVGSGLAGLRAALAVDPACSVMIITKVKARKSNSHYAQGGIAAVWDPEDSFDAHVQDTLDAGKGLCDPKIAQLVVREGPLRVRELIEWGTAFDEANGDLALTREGGHSASRVVHALGDATGKEVMRAVLEEVRSRPNILVDEKTFIVDLLTNEGRCVGALTYSRSGPIQAIWAKQTVIAAGGSGQLFRETTNPSIATGDGMAMAYRAGATLRDMEFVQFHPTVLYVAGSSRSLVSEAVRGEGAYLRDCNGHRFMPEFTPQKELAPRDVVARAIATQMSRTQHSCVYLDLSHLNADKVRERFPGITKACRKCGLDFARDPIPVRPGAHYMVGGIATDAQGKSSLEGLWACGEVACTGLHGANRLASNSLLEALVFGERCGSGASERALAEADDYRPLAVSHDVAQHAEQELDVADIRNSLQSMMFRSVGIERDASKLATAAESVQFWSQYVLSREFPDAEGWELQNMLVVASLIIAAATERSESRGTHFRTDCPESDPGMARRHLLLSREHGLSWVDMEASDSIEITAR</sequence>
<dbReference type="SUPFAM" id="SSF46977">
    <property type="entry name" value="Succinate dehydrogenase/fumarate reductase flavoprotein C-terminal domain"/>
    <property type="match status" value="1"/>
</dbReference>
<dbReference type="KEGG" id="knv:Pan216_46150"/>
<gene>
    <name evidence="15" type="primary">nadB</name>
    <name evidence="15" type="ORF">Pan216_46150</name>
</gene>
<keyword evidence="6 12" id="KW-0662">Pyridine nucleotide biosynthesis</keyword>
<evidence type="ECO:0000256" key="1">
    <source>
        <dbReference type="ARBA" id="ARBA00001974"/>
    </source>
</evidence>
<evidence type="ECO:0000259" key="13">
    <source>
        <dbReference type="Pfam" id="PF00890"/>
    </source>
</evidence>
<dbReference type="AlphaFoldDB" id="A0A518B9S9"/>
<evidence type="ECO:0000313" key="16">
    <source>
        <dbReference type="Proteomes" id="UP000317093"/>
    </source>
</evidence>
<dbReference type="SUPFAM" id="SSF51905">
    <property type="entry name" value="FAD/NAD(P)-binding domain"/>
    <property type="match status" value="1"/>
</dbReference>
<dbReference type="InterPro" id="IPR003953">
    <property type="entry name" value="FAD-dep_OxRdtase_2_FAD-bd"/>
</dbReference>
<feature type="active site" description="Proton acceptor" evidence="11">
    <location>
        <position position="292"/>
    </location>
</feature>
<dbReference type="PRINTS" id="PR00368">
    <property type="entry name" value="FADPNR"/>
</dbReference>
<comment type="subcellular location">
    <subcellularLocation>
        <location evidence="12">Cytoplasm</location>
    </subcellularLocation>
</comment>
<evidence type="ECO:0000259" key="14">
    <source>
        <dbReference type="Pfam" id="PF02910"/>
    </source>
</evidence>
<feature type="domain" description="Fumarate reductase/succinate dehydrogenase flavoprotein-like C-terminal" evidence="14">
    <location>
        <begin position="442"/>
        <end position="533"/>
    </location>
</feature>
<dbReference type="GO" id="GO:0005737">
    <property type="term" value="C:cytoplasm"/>
    <property type="evidence" value="ECO:0007669"/>
    <property type="project" value="UniProtKB-SubCell"/>
</dbReference>
<dbReference type="RefSeq" id="WP_145261424.1">
    <property type="nucleotide sequence ID" value="NZ_CP036279.1"/>
</dbReference>
<feature type="domain" description="FAD-dependent oxidoreductase 2 FAD-binding" evidence="13">
    <location>
        <begin position="24"/>
        <end position="394"/>
    </location>
</feature>
<keyword evidence="8 12" id="KW-0560">Oxidoreductase</keyword>
<evidence type="ECO:0000256" key="6">
    <source>
        <dbReference type="ARBA" id="ARBA00022642"/>
    </source>
</evidence>
<dbReference type="PANTHER" id="PTHR42716:SF2">
    <property type="entry name" value="L-ASPARTATE OXIDASE, CHLOROPLASTIC"/>
    <property type="match status" value="1"/>
</dbReference>
<evidence type="ECO:0000256" key="5">
    <source>
        <dbReference type="ARBA" id="ARBA00022630"/>
    </source>
</evidence>
<dbReference type="PIRSF" id="PIRSF000171">
    <property type="entry name" value="SDHA_APRA_LASPO"/>
    <property type="match status" value="1"/>
</dbReference>
<dbReference type="PANTHER" id="PTHR42716">
    <property type="entry name" value="L-ASPARTATE OXIDASE"/>
    <property type="match status" value="1"/>
</dbReference>
<dbReference type="Pfam" id="PF02910">
    <property type="entry name" value="Succ_DH_flav_C"/>
    <property type="match status" value="1"/>
</dbReference>
<dbReference type="SUPFAM" id="SSF56425">
    <property type="entry name" value="Succinate dehydrogenase/fumarate reductase flavoprotein, catalytic domain"/>
    <property type="match status" value="1"/>
</dbReference>
<dbReference type="FunFam" id="3.90.700.10:FF:000002">
    <property type="entry name" value="L-aspartate oxidase"/>
    <property type="match status" value="1"/>
</dbReference>
<evidence type="ECO:0000256" key="2">
    <source>
        <dbReference type="ARBA" id="ARBA00004950"/>
    </source>
</evidence>
<evidence type="ECO:0000256" key="12">
    <source>
        <dbReference type="RuleBase" id="RU362049"/>
    </source>
</evidence>
<evidence type="ECO:0000256" key="11">
    <source>
        <dbReference type="PIRSR" id="PIRSR000171-1"/>
    </source>
</evidence>
<dbReference type="UniPathway" id="UPA00253">
    <property type="reaction ID" value="UER00326"/>
</dbReference>
<evidence type="ECO:0000256" key="4">
    <source>
        <dbReference type="ARBA" id="ARBA00012173"/>
    </source>
</evidence>
<comment type="function">
    <text evidence="12">Catalyzes the oxidation of L-aspartate to iminoaspartate.</text>
</comment>
<evidence type="ECO:0000313" key="15">
    <source>
        <dbReference type="EMBL" id="QDU63734.1"/>
    </source>
</evidence>
<comment type="catalytic activity">
    <reaction evidence="9">
        <text>L-aspartate + O2 = iminosuccinate + H2O2</text>
        <dbReference type="Rhea" id="RHEA:25876"/>
        <dbReference type="ChEBI" id="CHEBI:15379"/>
        <dbReference type="ChEBI" id="CHEBI:16240"/>
        <dbReference type="ChEBI" id="CHEBI:29991"/>
        <dbReference type="ChEBI" id="CHEBI:77875"/>
        <dbReference type="EC" id="1.4.3.16"/>
    </reaction>
    <physiologicalReaction direction="left-to-right" evidence="9">
        <dbReference type="Rhea" id="RHEA:25877"/>
    </physiologicalReaction>
</comment>
<dbReference type="Gene3D" id="3.50.50.60">
    <property type="entry name" value="FAD/NAD(P)-binding domain"/>
    <property type="match status" value="1"/>
</dbReference>
<evidence type="ECO:0000256" key="10">
    <source>
        <dbReference type="NCBIfam" id="TIGR00551"/>
    </source>
</evidence>
<evidence type="ECO:0000256" key="7">
    <source>
        <dbReference type="ARBA" id="ARBA00022827"/>
    </source>
</evidence>
<evidence type="ECO:0000256" key="3">
    <source>
        <dbReference type="ARBA" id="ARBA00008562"/>
    </source>
</evidence>
<keyword evidence="16" id="KW-1185">Reference proteome</keyword>
<proteinExistence type="inferred from homology"/>
<keyword evidence="5 12" id="KW-0285">Flavoprotein</keyword>
<dbReference type="Pfam" id="PF00890">
    <property type="entry name" value="FAD_binding_2"/>
    <property type="match status" value="1"/>
</dbReference>